<evidence type="ECO:0000313" key="2">
    <source>
        <dbReference type="EMBL" id="MFC5342971.1"/>
    </source>
</evidence>
<protein>
    <submittedName>
        <fullName evidence="2">DUF4198 domain-containing protein</fullName>
    </submittedName>
</protein>
<accession>A0ABW0FN70</accession>
<dbReference type="InterPro" id="IPR019613">
    <property type="entry name" value="DUF4198"/>
</dbReference>
<dbReference type="RefSeq" id="WP_374036415.1">
    <property type="nucleotide sequence ID" value="NZ_CP169082.1"/>
</dbReference>
<dbReference type="Proteomes" id="UP001596152">
    <property type="component" value="Unassembled WGS sequence"/>
</dbReference>
<keyword evidence="1" id="KW-0732">Signal</keyword>
<keyword evidence="3" id="KW-1185">Reference proteome</keyword>
<reference evidence="3" key="1">
    <citation type="journal article" date="2019" name="Int. J. Syst. Evol. Microbiol.">
        <title>The Global Catalogue of Microorganisms (GCM) 10K type strain sequencing project: providing services to taxonomists for standard genome sequencing and annotation.</title>
        <authorList>
            <consortium name="The Broad Institute Genomics Platform"/>
            <consortium name="The Broad Institute Genome Sequencing Center for Infectious Disease"/>
            <person name="Wu L."/>
            <person name="Ma J."/>
        </authorList>
    </citation>
    <scope>NUCLEOTIDE SEQUENCE [LARGE SCALE GENOMIC DNA]</scope>
    <source>
        <strain evidence="3">JCM 12125</strain>
    </source>
</reference>
<evidence type="ECO:0000256" key="1">
    <source>
        <dbReference type="SAM" id="SignalP"/>
    </source>
</evidence>
<comment type="caution">
    <text evidence="2">The sequence shown here is derived from an EMBL/GenBank/DDBJ whole genome shotgun (WGS) entry which is preliminary data.</text>
</comment>
<name>A0ABW0FN70_9CAUL</name>
<dbReference type="Pfam" id="PF10670">
    <property type="entry name" value="DUF4198"/>
    <property type="match status" value="1"/>
</dbReference>
<gene>
    <name evidence="2" type="ORF">ACFPIE_03530</name>
</gene>
<evidence type="ECO:0000313" key="3">
    <source>
        <dbReference type="Proteomes" id="UP001596152"/>
    </source>
</evidence>
<proteinExistence type="predicted"/>
<dbReference type="EMBL" id="JBHSLF010000007">
    <property type="protein sequence ID" value="MFC5342971.1"/>
    <property type="molecule type" value="Genomic_DNA"/>
</dbReference>
<feature type="signal peptide" evidence="1">
    <location>
        <begin position="1"/>
        <end position="23"/>
    </location>
</feature>
<organism evidence="2 3">
    <name type="scientific">Brevundimonas staleyi</name>
    <dbReference type="NCBI Taxonomy" id="74326"/>
    <lineage>
        <taxon>Bacteria</taxon>
        <taxon>Pseudomonadati</taxon>
        <taxon>Pseudomonadota</taxon>
        <taxon>Alphaproteobacteria</taxon>
        <taxon>Caulobacterales</taxon>
        <taxon>Caulobacteraceae</taxon>
        <taxon>Brevundimonas</taxon>
    </lineage>
</organism>
<sequence>MAGRIWATAAMLAVMATAGAASADSPYLRPNVYDATNMDRVTVEAGFTDDIFAGRVAMRSDHWNVFGPGGEVAISDVTYLNQIAVFEVMTPADGTYRISSGRREGRIGKMYRSASQGWRFVGEEAGVTVPEADQVETQSITVADVYVTRGEGREIPAARGVGVEVIPVTHPAEIVEGEDAVFQLLIDGRPVAGQAVTVFREAGRYDGKLVEADLTTGEDGRFTVRPSAPGAYLTLIRYRGEAPAGARTPYQSQSHALTFVAGAQ</sequence>
<feature type="chain" id="PRO_5046006669" evidence="1">
    <location>
        <begin position="24"/>
        <end position="264"/>
    </location>
</feature>